<dbReference type="GO" id="GO:0005524">
    <property type="term" value="F:ATP binding"/>
    <property type="evidence" value="ECO:0007669"/>
    <property type="project" value="UniProtKB-KW"/>
</dbReference>
<feature type="domain" description="AMP-dependent synthetase/ligase" evidence="13">
    <location>
        <begin position="40"/>
        <end position="404"/>
    </location>
</feature>
<keyword evidence="5" id="KW-0547">Nucleotide-binding</keyword>
<evidence type="ECO:0000256" key="4">
    <source>
        <dbReference type="ARBA" id="ARBA00022598"/>
    </source>
</evidence>
<evidence type="ECO:0000256" key="1">
    <source>
        <dbReference type="ARBA" id="ARBA00001946"/>
    </source>
</evidence>
<dbReference type="SUPFAM" id="SSF56801">
    <property type="entry name" value="Acetyl-CoA synthetase-like"/>
    <property type="match status" value="2"/>
</dbReference>
<evidence type="ECO:0000256" key="9">
    <source>
        <dbReference type="ARBA" id="ARBA00034223"/>
    </source>
</evidence>
<dbReference type="EMBL" id="PQIB02000005">
    <property type="protein sequence ID" value="RLN20047.1"/>
    <property type="molecule type" value="Genomic_DNA"/>
</dbReference>
<keyword evidence="6" id="KW-0067">ATP-binding</keyword>
<evidence type="ECO:0000313" key="15">
    <source>
        <dbReference type="EMBL" id="RLN20047.1"/>
    </source>
</evidence>
<evidence type="ECO:0000256" key="3">
    <source>
        <dbReference type="ARBA" id="ARBA00012959"/>
    </source>
</evidence>
<comment type="similarity">
    <text evidence="2">Belongs to the ATP-dependent AMP-binding enzyme family.</text>
</comment>
<dbReference type="Pfam" id="PF00501">
    <property type="entry name" value="AMP-binding"/>
    <property type="match status" value="1"/>
</dbReference>
<evidence type="ECO:0000256" key="8">
    <source>
        <dbReference type="ARBA" id="ARBA00034219"/>
    </source>
</evidence>
<keyword evidence="12" id="KW-0812">Transmembrane</keyword>
<dbReference type="AlphaFoldDB" id="A0A3L6SG68"/>
<dbReference type="OrthoDB" id="10253869at2759"/>
<evidence type="ECO:0000313" key="16">
    <source>
        <dbReference type="Proteomes" id="UP000275267"/>
    </source>
</evidence>
<dbReference type="Gene3D" id="3.40.50.12780">
    <property type="entry name" value="N-terminal domain of ligase-like"/>
    <property type="match status" value="1"/>
</dbReference>
<comment type="caution">
    <text evidence="15">The sequence shown here is derived from an EMBL/GenBank/DDBJ whole genome shotgun (WGS) entry which is preliminary data.</text>
</comment>
<keyword evidence="16" id="KW-1185">Reference proteome</keyword>
<dbReference type="CDD" id="cd05904">
    <property type="entry name" value="4CL"/>
    <property type="match status" value="1"/>
</dbReference>
<evidence type="ECO:0000256" key="7">
    <source>
        <dbReference type="ARBA" id="ARBA00022842"/>
    </source>
</evidence>
<dbReference type="FunFam" id="3.40.50.12780:FF:000003">
    <property type="entry name" value="Long-chain-fatty-acid--CoA ligase FadD"/>
    <property type="match status" value="1"/>
</dbReference>
<evidence type="ECO:0000256" key="5">
    <source>
        <dbReference type="ARBA" id="ARBA00022741"/>
    </source>
</evidence>
<protein>
    <recommendedName>
        <fullName evidence="3">4-coumarate--CoA ligase</fullName>
        <ecNumber evidence="3">6.2.1.12</ecNumber>
    </recommendedName>
</protein>
<feature type="domain" description="AMP-binding enzyme C-terminal" evidence="14">
    <location>
        <begin position="516"/>
        <end position="589"/>
    </location>
</feature>
<proteinExistence type="inferred from homology"/>
<evidence type="ECO:0000259" key="13">
    <source>
        <dbReference type="Pfam" id="PF00501"/>
    </source>
</evidence>
<evidence type="ECO:0000256" key="12">
    <source>
        <dbReference type="SAM" id="Phobius"/>
    </source>
</evidence>
<comment type="catalytic activity">
    <reaction evidence="8">
        <text>(E)-4-coumarate + ATP + H(+) = (E)-4-coumaroyl-AMP + diphosphate</text>
        <dbReference type="Rhea" id="RHEA:72419"/>
        <dbReference type="ChEBI" id="CHEBI:12876"/>
        <dbReference type="ChEBI" id="CHEBI:15378"/>
        <dbReference type="ChEBI" id="CHEBI:30616"/>
        <dbReference type="ChEBI" id="CHEBI:33019"/>
        <dbReference type="ChEBI" id="CHEBI:192348"/>
    </reaction>
    <physiologicalReaction direction="left-to-right" evidence="8">
        <dbReference type="Rhea" id="RHEA:72420"/>
    </physiologicalReaction>
</comment>
<keyword evidence="7" id="KW-0460">Magnesium</keyword>
<comment type="cofactor">
    <cofactor evidence="1">
        <name>Mg(2+)</name>
        <dbReference type="ChEBI" id="CHEBI:18420"/>
    </cofactor>
</comment>
<dbReference type="InterPro" id="IPR020845">
    <property type="entry name" value="AMP-binding_CS"/>
</dbReference>
<evidence type="ECO:0000256" key="10">
    <source>
        <dbReference type="ARBA" id="ARBA00034252"/>
    </source>
</evidence>
<keyword evidence="12" id="KW-0472">Membrane</keyword>
<comment type="catalytic activity">
    <reaction evidence="9">
        <text>(E)-4-coumaroyl-AMP + CoA = (E)-4-coumaroyl-CoA + AMP + H(+)</text>
        <dbReference type="Rhea" id="RHEA:72423"/>
        <dbReference type="ChEBI" id="CHEBI:15378"/>
        <dbReference type="ChEBI" id="CHEBI:57287"/>
        <dbReference type="ChEBI" id="CHEBI:85008"/>
        <dbReference type="ChEBI" id="CHEBI:192348"/>
        <dbReference type="ChEBI" id="CHEBI:456215"/>
    </reaction>
    <physiologicalReaction direction="left-to-right" evidence="9">
        <dbReference type="Rhea" id="RHEA:72424"/>
    </physiologicalReaction>
</comment>
<feature type="region of interest" description="Disordered" evidence="11">
    <location>
        <begin position="646"/>
        <end position="695"/>
    </location>
</feature>
<dbReference type="EC" id="6.2.1.12" evidence="3"/>
<dbReference type="GO" id="GO:0016207">
    <property type="term" value="F:4-coumarate-CoA ligase activity"/>
    <property type="evidence" value="ECO:0007669"/>
    <property type="project" value="UniProtKB-EC"/>
</dbReference>
<dbReference type="STRING" id="4540.A0A3L6SG68"/>
<organism evidence="15 16">
    <name type="scientific">Panicum miliaceum</name>
    <name type="common">Proso millet</name>
    <name type="synonym">Broomcorn millet</name>
    <dbReference type="NCBI Taxonomy" id="4540"/>
    <lineage>
        <taxon>Eukaryota</taxon>
        <taxon>Viridiplantae</taxon>
        <taxon>Streptophyta</taxon>
        <taxon>Embryophyta</taxon>
        <taxon>Tracheophyta</taxon>
        <taxon>Spermatophyta</taxon>
        <taxon>Magnoliopsida</taxon>
        <taxon>Liliopsida</taxon>
        <taxon>Poales</taxon>
        <taxon>Poaceae</taxon>
        <taxon>PACMAD clade</taxon>
        <taxon>Panicoideae</taxon>
        <taxon>Panicodae</taxon>
        <taxon>Paniceae</taxon>
        <taxon>Panicinae</taxon>
        <taxon>Panicum</taxon>
        <taxon>Panicum sect. Panicum</taxon>
    </lineage>
</organism>
<evidence type="ECO:0000256" key="6">
    <source>
        <dbReference type="ARBA" id="ARBA00022840"/>
    </source>
</evidence>
<dbReference type="GO" id="GO:0009698">
    <property type="term" value="P:phenylpropanoid metabolic process"/>
    <property type="evidence" value="ECO:0007669"/>
    <property type="project" value="UniProtKB-ARBA"/>
</dbReference>
<gene>
    <name evidence="15" type="ORF">C2845_PM02G08740</name>
</gene>
<sequence>MAGTASPAAGYGPDGVYRSPRPVAPIAADPELSITDLVLRRAAACPSALALVDAATGRALTFGALRSAVLVAAAALSSRARVRRGDAVLLLAPNCILYPVCFLAVTALGAVATTANPLYNPREIAKQAADARAKLVVTVSDLLPKIADLRLPTILLDGDGASLPNVTFYSDLVAGVQETEYRRPATRQSDTAALFYSSGTTGESKGVVLTHRNFIAAATMVTSDQDQLGEGRNVLLCFLPMFHIFGMSVVTLGQLQRGNTVVVMARFDVDTVLAAVERHRVTYLFCAPLVMIALAKHGSGGRYDLSSLRCIGSGAAPLGKDVMEAVANKFPDAEIIQGYGMTETCEIISLEYPQKGRARQFGSTGALVTGVEEKIVDVKTMKHLPPNQLGEICLRGPNIMRGYFNNVQATEFTIKQGWLHTGDLGYFDERGQLYVVDRLKELIKHKGFQGSTTLGIFVTDGNLIQVKRIVGRLTLSVEPWPKEKFYKKNSKIMHGSLYLSLFTGRLLLLSLKDCLSHAEILDAVVIPLLLPRYPDPEAGEVPIAYVVRSPKSSLSEVDVQKFIEKQVTYYKRLRKVTFVESVPKSASGKILRRELIAQVQTRGGCARASERTPCPRGALVASDGAEDAAYLVGHIADDGGLPRQRCTASGCSRRRRRLNPGRTAALRRAKAASAGTTGEDDRARTRSSLSGRRGRAERELDAALAPWRRPEALQVRLRRAAGMWWSTPAGSSADDAGNAFAASFEDSARALWSGQHPGDGELALRGSVWRFHLGAGAGLTDPRRVCAGIRAHARAAMPGGALVTSDGTEDAAYLVGHIVVDGGLPCRSDEFLRACGMCSPALYDLRVFAER</sequence>
<keyword evidence="12" id="KW-1133">Transmembrane helix</keyword>
<reference evidence="16" key="1">
    <citation type="journal article" date="2019" name="Nat. Commun.">
        <title>The genome of broomcorn millet.</title>
        <authorList>
            <person name="Zou C."/>
            <person name="Miki D."/>
            <person name="Li D."/>
            <person name="Tang Q."/>
            <person name="Xiao L."/>
            <person name="Rajput S."/>
            <person name="Deng P."/>
            <person name="Jia W."/>
            <person name="Huang R."/>
            <person name="Zhang M."/>
            <person name="Sun Y."/>
            <person name="Hu J."/>
            <person name="Fu X."/>
            <person name="Schnable P.S."/>
            <person name="Li F."/>
            <person name="Zhang H."/>
            <person name="Feng B."/>
            <person name="Zhu X."/>
            <person name="Liu R."/>
            <person name="Schnable J.C."/>
            <person name="Zhu J.-K."/>
            <person name="Zhang H."/>
        </authorList>
    </citation>
    <scope>NUCLEOTIDE SEQUENCE [LARGE SCALE GENOMIC DNA]</scope>
</reference>
<dbReference type="InterPro" id="IPR000873">
    <property type="entry name" value="AMP-dep_synth/lig_dom"/>
</dbReference>
<dbReference type="PANTHER" id="PTHR24096">
    <property type="entry name" value="LONG-CHAIN-FATTY-ACID--COA LIGASE"/>
    <property type="match status" value="1"/>
</dbReference>
<feature type="compositionally biased region" description="Basic residues" evidence="11">
    <location>
        <begin position="652"/>
        <end position="670"/>
    </location>
</feature>
<dbReference type="Proteomes" id="UP000275267">
    <property type="component" value="Unassembled WGS sequence"/>
</dbReference>
<dbReference type="PROSITE" id="PS00455">
    <property type="entry name" value="AMP_BINDING"/>
    <property type="match status" value="1"/>
</dbReference>
<evidence type="ECO:0000259" key="14">
    <source>
        <dbReference type="Pfam" id="PF13193"/>
    </source>
</evidence>
<dbReference type="InterPro" id="IPR025110">
    <property type="entry name" value="AMP-bd_C"/>
</dbReference>
<dbReference type="InterPro" id="IPR042099">
    <property type="entry name" value="ANL_N_sf"/>
</dbReference>
<dbReference type="Pfam" id="PF13193">
    <property type="entry name" value="AMP-binding_C"/>
    <property type="match status" value="1"/>
</dbReference>
<accession>A0A3L6SG68</accession>
<dbReference type="Gene3D" id="3.30.300.30">
    <property type="match status" value="1"/>
</dbReference>
<dbReference type="InterPro" id="IPR045851">
    <property type="entry name" value="AMP-bd_C_sf"/>
</dbReference>
<dbReference type="PANTHER" id="PTHR24096:SF375">
    <property type="entry name" value="4-COUMARATE--COA LIGASE"/>
    <property type="match status" value="1"/>
</dbReference>
<keyword evidence="4" id="KW-0436">Ligase</keyword>
<feature type="transmembrane region" description="Helical" evidence="12">
    <location>
        <begin position="88"/>
        <end position="112"/>
    </location>
</feature>
<name>A0A3L6SG68_PANMI</name>
<evidence type="ECO:0000256" key="11">
    <source>
        <dbReference type="SAM" id="MobiDB-lite"/>
    </source>
</evidence>
<dbReference type="GO" id="GO:0106290">
    <property type="term" value="F:trans-cinnamate-CoA ligase activity"/>
    <property type="evidence" value="ECO:0007669"/>
    <property type="project" value="UniProtKB-ARBA"/>
</dbReference>
<comment type="catalytic activity">
    <reaction evidence="10">
        <text>(E)-4-coumarate + ATP + CoA = (E)-4-coumaroyl-CoA + AMP + diphosphate</text>
        <dbReference type="Rhea" id="RHEA:19641"/>
        <dbReference type="ChEBI" id="CHEBI:12876"/>
        <dbReference type="ChEBI" id="CHEBI:30616"/>
        <dbReference type="ChEBI" id="CHEBI:33019"/>
        <dbReference type="ChEBI" id="CHEBI:57287"/>
        <dbReference type="ChEBI" id="CHEBI:85008"/>
        <dbReference type="ChEBI" id="CHEBI:456215"/>
        <dbReference type="EC" id="6.2.1.12"/>
    </reaction>
    <physiologicalReaction direction="left-to-right" evidence="10">
        <dbReference type="Rhea" id="RHEA:19642"/>
    </physiologicalReaction>
</comment>
<evidence type="ECO:0000256" key="2">
    <source>
        <dbReference type="ARBA" id="ARBA00006432"/>
    </source>
</evidence>